<evidence type="ECO:0008006" key="3">
    <source>
        <dbReference type="Google" id="ProtNLM"/>
    </source>
</evidence>
<sequence>MGSYSLENFILITGERAPGQGVFELEREHLLKVYLNGVVWTRMGSMTAYRGDIRFSREEALEHGTGKLVKISLAGEGFNLTKVEGSGKLYLADRGKKVSVLKLENDSICVNCNNILAVEDSLNWDIRMMRKFSGVADNEIYNVKLEGTGMVAITTHQDPLTFRATKDYPVFTSPNATVAWSGNLEPEIKNDISLKTLIEKSSGESVQMVFRGKGFVVVQPCEEVYPQTHSQTQLENKISNVYIS</sequence>
<reference evidence="1 2" key="1">
    <citation type="journal article" date="2002" name="Genome Res.">
        <title>The genome of Methanosarcina acetivorans reveals extensive metabolic and physiological diversity.</title>
        <authorList>
            <person name="Galagan J.E."/>
            <person name="Nusbaum C."/>
            <person name="Roy A."/>
            <person name="Endrizzi M.G."/>
            <person name="Macdonald P."/>
            <person name="FitzHugh W."/>
            <person name="Calvo S."/>
            <person name="Engels R."/>
            <person name="Smirnov S."/>
            <person name="Atnoor D."/>
            <person name="Brown A."/>
            <person name="Allen N."/>
            <person name="Naylor J."/>
            <person name="Stange-Thomann N."/>
            <person name="DeArellano K."/>
            <person name="Johnson R."/>
            <person name="Linton L."/>
            <person name="McEwan P."/>
            <person name="McKernan K."/>
            <person name="Talamas J."/>
            <person name="Tirrell A."/>
            <person name="Ye W."/>
            <person name="Zimmer A."/>
            <person name="Barber R.D."/>
            <person name="Cann I."/>
            <person name="Graham D.E."/>
            <person name="Grahame D.A."/>
            <person name="Guss A."/>
            <person name="Hedderich R."/>
            <person name="Ingram-Smith C."/>
            <person name="Kuettner C.H."/>
            <person name="Krzycki J.A."/>
            <person name="Leigh J.A."/>
            <person name="Li W."/>
            <person name="Liu J."/>
            <person name="Mukhopadhyay B."/>
            <person name="Reeve J.N."/>
            <person name="Smith K."/>
            <person name="Springer T.A."/>
            <person name="Umayam L.A."/>
            <person name="White O."/>
            <person name="White R.H."/>
            <person name="de Macario E.C."/>
            <person name="Ferry J.G."/>
            <person name="Jarrell K.F."/>
            <person name="Jing H."/>
            <person name="Macario A.J.L."/>
            <person name="Paulsen I."/>
            <person name="Pritchett M."/>
            <person name="Sowers K.R."/>
            <person name="Swanson R.V."/>
            <person name="Zinder S.H."/>
            <person name="Lander E."/>
            <person name="Metcalf W.W."/>
            <person name="Birren B."/>
        </authorList>
    </citation>
    <scope>NUCLEOTIDE SEQUENCE [LARGE SCALE GENOMIC DNA]</scope>
    <source>
        <strain evidence="2">ATCC 35395 / DSM 2834 / JCM 12185 / C2A</strain>
    </source>
</reference>
<dbReference type="InterPro" id="IPR002838">
    <property type="entry name" value="AIM24"/>
</dbReference>
<dbReference type="Gene3D" id="3.60.160.10">
    <property type="entry name" value="Mitochondrial biogenesis AIM24"/>
    <property type="match status" value="1"/>
</dbReference>
<dbReference type="Proteomes" id="UP000002487">
    <property type="component" value="Chromosome"/>
</dbReference>
<dbReference type="AlphaFoldDB" id="Q8TPT0"/>
<dbReference type="EnsemblBacteria" id="AAM05231">
    <property type="protein sequence ID" value="AAM05231"/>
    <property type="gene ID" value="MA_1825"/>
</dbReference>
<dbReference type="PhylomeDB" id="Q8TPT0"/>
<keyword evidence="2" id="KW-1185">Reference proteome</keyword>
<dbReference type="HOGENOM" id="CLU_057502_0_0_2"/>
<name>Q8TPT0_METAC</name>
<dbReference type="OrthoDB" id="298062at2157"/>
<dbReference type="SUPFAM" id="SSF51219">
    <property type="entry name" value="TRAP-like"/>
    <property type="match status" value="1"/>
</dbReference>
<proteinExistence type="predicted"/>
<dbReference type="PANTHER" id="PTHR38074">
    <property type="entry name" value="ALTERED INHERITANCE OF MITOCHONDRIA PROTEIN 24, MITOCHONDRIAL"/>
    <property type="match status" value="1"/>
</dbReference>
<dbReference type="KEGG" id="mac:MA_1825"/>
<evidence type="ECO:0000313" key="2">
    <source>
        <dbReference type="Proteomes" id="UP000002487"/>
    </source>
</evidence>
<dbReference type="GeneID" id="1473714"/>
<dbReference type="Pfam" id="PF01987">
    <property type="entry name" value="AIM24"/>
    <property type="match status" value="1"/>
</dbReference>
<gene>
    <name evidence="1" type="ordered locus">MA_1825</name>
</gene>
<dbReference type="PANTHER" id="PTHR38074:SF1">
    <property type="entry name" value="ALTERED INHERITANCE OF MITOCHONDRIA PROTEIN 24, MITOCHONDRIAL"/>
    <property type="match status" value="1"/>
</dbReference>
<dbReference type="RefSeq" id="WP_011021827.1">
    <property type="nucleotide sequence ID" value="NC_003552.1"/>
</dbReference>
<evidence type="ECO:0000313" key="1">
    <source>
        <dbReference type="EMBL" id="AAM05231.1"/>
    </source>
</evidence>
<accession>Q8TPT0</accession>
<dbReference type="InterPro" id="IPR036983">
    <property type="entry name" value="AIM24_sf"/>
</dbReference>
<protein>
    <recommendedName>
        <fullName evidence="3">DUF124 domain-containing protein</fullName>
    </recommendedName>
</protein>
<dbReference type="EMBL" id="AE010299">
    <property type="protein sequence ID" value="AAM05231.1"/>
    <property type="molecule type" value="Genomic_DNA"/>
</dbReference>
<dbReference type="InterPro" id="IPR016031">
    <property type="entry name" value="Trp_RNA-bd_attenuator-like_dom"/>
</dbReference>
<organism evidence="1 2">
    <name type="scientific">Methanosarcina acetivorans (strain ATCC 35395 / DSM 2834 / JCM 12185 / C2A)</name>
    <dbReference type="NCBI Taxonomy" id="188937"/>
    <lineage>
        <taxon>Archaea</taxon>
        <taxon>Methanobacteriati</taxon>
        <taxon>Methanobacteriota</taxon>
        <taxon>Stenosarchaea group</taxon>
        <taxon>Methanomicrobia</taxon>
        <taxon>Methanosarcinales</taxon>
        <taxon>Methanosarcinaceae</taxon>
        <taxon>Methanosarcina</taxon>
    </lineage>
</organism>
<dbReference type="InParanoid" id="Q8TPT0"/>